<keyword evidence="5" id="KW-0540">Nuclease</keyword>
<keyword evidence="5" id="KW-0255">Endonuclease</keyword>
<evidence type="ECO:0000256" key="2">
    <source>
        <dbReference type="ARBA" id="ARBA00022747"/>
    </source>
</evidence>
<evidence type="ECO:0000259" key="4">
    <source>
        <dbReference type="Pfam" id="PF01420"/>
    </source>
</evidence>
<dbReference type="InterPro" id="IPR000055">
    <property type="entry name" value="Restrct_endonuc_typeI_TRD"/>
</dbReference>
<dbReference type="RefSeq" id="WP_231059066.1">
    <property type="nucleotide sequence ID" value="NZ_JAJNOC010000005.1"/>
</dbReference>
<dbReference type="Proteomes" id="UP001179361">
    <property type="component" value="Unassembled WGS sequence"/>
</dbReference>
<evidence type="ECO:0000313" key="6">
    <source>
        <dbReference type="Proteomes" id="UP001179361"/>
    </source>
</evidence>
<dbReference type="Pfam" id="PF01420">
    <property type="entry name" value="Methylase_S"/>
    <property type="match status" value="1"/>
</dbReference>
<feature type="domain" description="Type I restriction modification DNA specificity" evidence="4">
    <location>
        <begin position="81"/>
        <end position="170"/>
    </location>
</feature>
<keyword evidence="6" id="KW-1185">Reference proteome</keyword>
<dbReference type="InterPro" id="IPR044946">
    <property type="entry name" value="Restrct_endonuc_typeI_TRD_sf"/>
</dbReference>
<gene>
    <name evidence="5" type="ORF">LQ564_15755</name>
</gene>
<comment type="caution">
    <text evidence="5">The sequence shown here is derived from an EMBL/GenBank/DDBJ whole genome shotgun (WGS) entry which is preliminary data.</text>
</comment>
<keyword evidence="2" id="KW-0680">Restriction system</keyword>
<protein>
    <submittedName>
        <fullName evidence="5">Restriction endonuclease subunit S</fullName>
    </submittedName>
</protein>
<evidence type="ECO:0000256" key="3">
    <source>
        <dbReference type="ARBA" id="ARBA00023125"/>
    </source>
</evidence>
<dbReference type="InterPro" id="IPR052021">
    <property type="entry name" value="Type-I_RS_S_subunit"/>
</dbReference>
<organism evidence="5 6">
    <name type="scientific">Massilia phyllostachyos</name>
    <dbReference type="NCBI Taxonomy" id="2898585"/>
    <lineage>
        <taxon>Bacteria</taxon>
        <taxon>Pseudomonadati</taxon>
        <taxon>Pseudomonadota</taxon>
        <taxon>Betaproteobacteria</taxon>
        <taxon>Burkholderiales</taxon>
        <taxon>Oxalobacteraceae</taxon>
        <taxon>Telluria group</taxon>
        <taxon>Massilia</taxon>
    </lineage>
</organism>
<sequence>MMTTLDQVVDIRTLMIFRDKAPVEVDDGNARVISIRDIVAEWPPTFEELPLVEVTEAQLSQKLRATDIIMPARGTNYPARIFPDTNEVVFPVGQIYVIRTTSDNVLPDFLVWYLNSTSAQQAISSSVSGAVIKALNKSRLLQLGLEIPNLSTQHRIIRLQKLLDTRKKVSQEIDRLTSLEVQLACSKLLKDCP</sequence>
<dbReference type="PANTHER" id="PTHR30408">
    <property type="entry name" value="TYPE-1 RESTRICTION ENZYME ECOKI SPECIFICITY PROTEIN"/>
    <property type="match status" value="1"/>
</dbReference>
<proteinExistence type="inferred from homology"/>
<dbReference type="PANTHER" id="PTHR30408:SF12">
    <property type="entry name" value="TYPE I RESTRICTION ENZYME MJAVIII SPECIFICITY SUBUNIT"/>
    <property type="match status" value="1"/>
</dbReference>
<evidence type="ECO:0000256" key="1">
    <source>
        <dbReference type="ARBA" id="ARBA00010923"/>
    </source>
</evidence>
<evidence type="ECO:0000313" key="5">
    <source>
        <dbReference type="EMBL" id="MCD2517770.1"/>
    </source>
</evidence>
<dbReference type="Gene3D" id="3.90.220.20">
    <property type="entry name" value="DNA methylase specificity domains"/>
    <property type="match status" value="1"/>
</dbReference>
<dbReference type="GO" id="GO:0004519">
    <property type="term" value="F:endonuclease activity"/>
    <property type="evidence" value="ECO:0007669"/>
    <property type="project" value="UniProtKB-KW"/>
</dbReference>
<dbReference type="EMBL" id="JAJNOC010000005">
    <property type="protein sequence ID" value="MCD2517770.1"/>
    <property type="molecule type" value="Genomic_DNA"/>
</dbReference>
<accession>A0ABS8Q7P2</accession>
<dbReference type="SUPFAM" id="SSF116734">
    <property type="entry name" value="DNA methylase specificity domain"/>
    <property type="match status" value="1"/>
</dbReference>
<comment type="similarity">
    <text evidence="1">Belongs to the type-I restriction system S methylase family.</text>
</comment>
<keyword evidence="3" id="KW-0238">DNA-binding</keyword>
<reference evidence="5" key="1">
    <citation type="submission" date="2021-11" db="EMBL/GenBank/DDBJ databases">
        <title>The complete genome of Massilia sp sp. G4R7.</title>
        <authorList>
            <person name="Liu L."/>
            <person name="Yue J."/>
            <person name="Yuan J."/>
            <person name="Yang F."/>
            <person name="Li L."/>
        </authorList>
    </citation>
    <scope>NUCLEOTIDE SEQUENCE</scope>
    <source>
        <strain evidence="5">G4R7</strain>
    </source>
</reference>
<dbReference type="CDD" id="cd16961">
    <property type="entry name" value="RMtype1_S_TRD-CR_like"/>
    <property type="match status" value="1"/>
</dbReference>
<keyword evidence="5" id="KW-0378">Hydrolase</keyword>
<name>A0ABS8Q7P2_9BURK</name>